<name>A0A7W8BR46_9ACTN</name>
<comment type="caution">
    <text evidence="1">The sequence shown here is derived from an EMBL/GenBank/DDBJ whole genome shotgun (WGS) entry which is preliminary data.</text>
</comment>
<accession>A0A7W8BR46</accession>
<proteinExistence type="predicted"/>
<organism evidence="1 2">
    <name type="scientific">Streptomyces griseoloalbus</name>
    <dbReference type="NCBI Taxonomy" id="67303"/>
    <lineage>
        <taxon>Bacteria</taxon>
        <taxon>Bacillati</taxon>
        <taxon>Actinomycetota</taxon>
        <taxon>Actinomycetes</taxon>
        <taxon>Kitasatosporales</taxon>
        <taxon>Streptomycetaceae</taxon>
        <taxon>Streptomyces</taxon>
    </lineage>
</organism>
<reference evidence="1 2" key="1">
    <citation type="submission" date="2020-08" db="EMBL/GenBank/DDBJ databases">
        <title>Genomic Encyclopedia of Type Strains, Phase III (KMG-III): the genomes of soil and plant-associated and newly described type strains.</title>
        <authorList>
            <person name="Whitman W."/>
        </authorList>
    </citation>
    <scope>NUCLEOTIDE SEQUENCE [LARGE SCALE GENOMIC DNA]</scope>
    <source>
        <strain evidence="1 2">CECT 3226</strain>
    </source>
</reference>
<keyword evidence="2" id="KW-1185">Reference proteome</keyword>
<protein>
    <submittedName>
        <fullName evidence="1">Uncharacterized protein</fullName>
    </submittedName>
</protein>
<evidence type="ECO:0000313" key="1">
    <source>
        <dbReference type="EMBL" id="MBB5128050.1"/>
    </source>
</evidence>
<dbReference type="AlphaFoldDB" id="A0A7W8BR46"/>
<evidence type="ECO:0000313" key="2">
    <source>
        <dbReference type="Proteomes" id="UP000568022"/>
    </source>
</evidence>
<gene>
    <name evidence="1" type="ORF">FHS32_004822</name>
</gene>
<sequence length="42" mass="4028">MGDEAAARTAGAAYAVAASRSVRSTAARAVGSSPALLAARPP</sequence>
<dbReference type="Proteomes" id="UP000568022">
    <property type="component" value="Unassembled WGS sequence"/>
</dbReference>
<dbReference type="EMBL" id="JACHJE010000011">
    <property type="protein sequence ID" value="MBB5128050.1"/>
    <property type="molecule type" value="Genomic_DNA"/>
</dbReference>